<sequence length="31" mass="3645">RRANATSRTTTGDRYMVKRKVFGCEGKGWRR</sequence>
<comment type="caution">
    <text evidence="1">The sequence shown here is derived from an EMBL/GenBank/DDBJ whole genome shotgun (WGS) entry which is preliminary data.</text>
</comment>
<reference evidence="1 2" key="1">
    <citation type="journal article" date="2018" name="Front. Plant Sci.">
        <title>Red Clover (Trifolium pratense) and Zigzag Clover (T. medium) - A Picture of Genomic Similarities and Differences.</title>
        <authorList>
            <person name="Dluhosova J."/>
            <person name="Istvanek J."/>
            <person name="Nedelnik J."/>
            <person name="Repkova J."/>
        </authorList>
    </citation>
    <scope>NUCLEOTIDE SEQUENCE [LARGE SCALE GENOMIC DNA]</scope>
    <source>
        <strain evidence="2">cv. 10/8</strain>
        <tissue evidence="1">Leaf</tissue>
    </source>
</reference>
<organism evidence="1 2">
    <name type="scientific">Trifolium medium</name>
    <dbReference type="NCBI Taxonomy" id="97028"/>
    <lineage>
        <taxon>Eukaryota</taxon>
        <taxon>Viridiplantae</taxon>
        <taxon>Streptophyta</taxon>
        <taxon>Embryophyta</taxon>
        <taxon>Tracheophyta</taxon>
        <taxon>Spermatophyta</taxon>
        <taxon>Magnoliopsida</taxon>
        <taxon>eudicotyledons</taxon>
        <taxon>Gunneridae</taxon>
        <taxon>Pentapetalae</taxon>
        <taxon>rosids</taxon>
        <taxon>fabids</taxon>
        <taxon>Fabales</taxon>
        <taxon>Fabaceae</taxon>
        <taxon>Papilionoideae</taxon>
        <taxon>50 kb inversion clade</taxon>
        <taxon>NPAAA clade</taxon>
        <taxon>Hologalegina</taxon>
        <taxon>IRL clade</taxon>
        <taxon>Trifolieae</taxon>
        <taxon>Trifolium</taxon>
    </lineage>
</organism>
<dbReference type="AlphaFoldDB" id="A0A392VJ22"/>
<dbReference type="EMBL" id="LXQA011179123">
    <property type="protein sequence ID" value="MCI87917.1"/>
    <property type="molecule type" value="Genomic_DNA"/>
</dbReference>
<evidence type="ECO:0000313" key="1">
    <source>
        <dbReference type="EMBL" id="MCI87917.1"/>
    </source>
</evidence>
<evidence type="ECO:0000313" key="2">
    <source>
        <dbReference type="Proteomes" id="UP000265520"/>
    </source>
</evidence>
<keyword evidence="2" id="KW-1185">Reference proteome</keyword>
<proteinExistence type="predicted"/>
<accession>A0A392VJ22</accession>
<feature type="non-terminal residue" evidence="1">
    <location>
        <position position="1"/>
    </location>
</feature>
<protein>
    <submittedName>
        <fullName evidence="1">Uncharacterized protein</fullName>
    </submittedName>
</protein>
<dbReference type="Proteomes" id="UP000265520">
    <property type="component" value="Unassembled WGS sequence"/>
</dbReference>
<name>A0A392VJ22_9FABA</name>